<dbReference type="NCBIfam" id="NF011564">
    <property type="entry name" value="PRK14988.1"/>
    <property type="match status" value="1"/>
</dbReference>
<protein>
    <submittedName>
        <fullName evidence="1">HAD family hydrolase</fullName>
    </submittedName>
</protein>
<comment type="caution">
    <text evidence="1">The sequence shown here is derived from an EMBL/GenBank/DDBJ whole genome shotgun (WGS) entry which is preliminary data.</text>
</comment>
<dbReference type="Pfam" id="PF00702">
    <property type="entry name" value="Hydrolase"/>
    <property type="match status" value="1"/>
</dbReference>
<dbReference type="InterPro" id="IPR023214">
    <property type="entry name" value="HAD_sf"/>
</dbReference>
<organism evidence="1 2">
    <name type="scientific">Aliidiomarina minuta</name>
    <dbReference type="NCBI Taxonomy" id="880057"/>
    <lineage>
        <taxon>Bacteria</taxon>
        <taxon>Pseudomonadati</taxon>
        <taxon>Pseudomonadota</taxon>
        <taxon>Gammaproteobacteria</taxon>
        <taxon>Alteromonadales</taxon>
        <taxon>Idiomarinaceae</taxon>
        <taxon>Aliidiomarina</taxon>
    </lineage>
</organism>
<evidence type="ECO:0000313" key="2">
    <source>
        <dbReference type="Proteomes" id="UP000288293"/>
    </source>
</evidence>
<keyword evidence="1" id="KW-0378">Hydrolase</keyword>
<dbReference type="SFLD" id="SFLDS00003">
    <property type="entry name" value="Haloacid_Dehalogenase"/>
    <property type="match status" value="1"/>
</dbReference>
<dbReference type="OrthoDB" id="9773910at2"/>
<dbReference type="InterPro" id="IPR036412">
    <property type="entry name" value="HAD-like_sf"/>
</dbReference>
<dbReference type="GO" id="GO:0005829">
    <property type="term" value="C:cytosol"/>
    <property type="evidence" value="ECO:0007669"/>
    <property type="project" value="TreeGrafter"/>
</dbReference>
<dbReference type="InterPro" id="IPR006439">
    <property type="entry name" value="HAD-SF_hydro_IA"/>
</dbReference>
<dbReference type="PANTHER" id="PTHR43434:SF3">
    <property type="entry name" value="GMP_IMP NUCLEOTIDASE YRFG"/>
    <property type="match status" value="1"/>
</dbReference>
<gene>
    <name evidence="1" type="ORF">CWE09_08640</name>
</gene>
<dbReference type="GO" id="GO:0008967">
    <property type="term" value="F:phosphoglycolate phosphatase activity"/>
    <property type="evidence" value="ECO:0007669"/>
    <property type="project" value="TreeGrafter"/>
</dbReference>
<dbReference type="InterPro" id="IPR050155">
    <property type="entry name" value="HAD-like_hydrolase_sf"/>
</dbReference>
<dbReference type="Gene3D" id="3.40.50.1000">
    <property type="entry name" value="HAD superfamily/HAD-like"/>
    <property type="match status" value="1"/>
</dbReference>
<name>A0A432WAK1_9GAMM</name>
<dbReference type="Proteomes" id="UP000288293">
    <property type="component" value="Unassembled WGS sequence"/>
</dbReference>
<dbReference type="NCBIfam" id="TIGR01509">
    <property type="entry name" value="HAD-SF-IA-v3"/>
    <property type="match status" value="1"/>
</dbReference>
<dbReference type="GO" id="GO:0006281">
    <property type="term" value="P:DNA repair"/>
    <property type="evidence" value="ECO:0007669"/>
    <property type="project" value="TreeGrafter"/>
</dbReference>
<dbReference type="RefSeq" id="WP_126803559.1">
    <property type="nucleotide sequence ID" value="NZ_PIPL01000001.1"/>
</dbReference>
<dbReference type="AlphaFoldDB" id="A0A432WAK1"/>
<dbReference type="SUPFAM" id="SSF56784">
    <property type="entry name" value="HAD-like"/>
    <property type="match status" value="1"/>
</dbReference>
<dbReference type="SFLD" id="SFLDG01129">
    <property type="entry name" value="C1.5:_HAD__Beta-PGM__Phosphata"/>
    <property type="match status" value="1"/>
</dbReference>
<dbReference type="PANTHER" id="PTHR43434">
    <property type="entry name" value="PHOSPHOGLYCOLATE PHOSPHATASE"/>
    <property type="match status" value="1"/>
</dbReference>
<keyword evidence="2" id="KW-1185">Reference proteome</keyword>
<dbReference type="EMBL" id="PIPL01000001">
    <property type="protein sequence ID" value="RUO27144.1"/>
    <property type="molecule type" value="Genomic_DNA"/>
</dbReference>
<proteinExistence type="predicted"/>
<reference evidence="1 2" key="1">
    <citation type="journal article" date="2011" name="Front. Microbiol.">
        <title>Genomic signatures of strain selection and enhancement in Bacillus atrophaeus var. globigii, a historical biowarfare simulant.</title>
        <authorList>
            <person name="Gibbons H.S."/>
            <person name="Broomall S.M."/>
            <person name="McNew L.A."/>
            <person name="Daligault H."/>
            <person name="Chapman C."/>
            <person name="Bruce D."/>
            <person name="Karavis M."/>
            <person name="Krepps M."/>
            <person name="McGregor P.A."/>
            <person name="Hong C."/>
            <person name="Park K.H."/>
            <person name="Akmal A."/>
            <person name="Feldman A."/>
            <person name="Lin J.S."/>
            <person name="Chang W.E."/>
            <person name="Higgs B.W."/>
            <person name="Demirev P."/>
            <person name="Lindquist J."/>
            <person name="Liem A."/>
            <person name="Fochler E."/>
            <person name="Read T.D."/>
            <person name="Tapia R."/>
            <person name="Johnson S."/>
            <person name="Bishop-Lilly K.A."/>
            <person name="Detter C."/>
            <person name="Han C."/>
            <person name="Sozhamannan S."/>
            <person name="Rosenzweig C.N."/>
            <person name="Skowronski E.W."/>
        </authorList>
    </citation>
    <scope>NUCLEOTIDE SEQUENCE [LARGE SCALE GENOMIC DNA]</scope>
    <source>
        <strain evidence="1 2">MLST1</strain>
    </source>
</reference>
<accession>A0A432WAK1</accession>
<evidence type="ECO:0000313" key="1">
    <source>
        <dbReference type="EMBL" id="RUO27144.1"/>
    </source>
</evidence>
<sequence length="220" mass="25716">MLNWSQIDTLLLDMDGTLLDLHYDNRFWIKELPQHYAAYHGLPEEEAAAIMQQQFAKVAGTLNWYCLDYWQETLQLPVRELKQQLTHLIRMREDVPAFLTAARQANKRIVLVTNAHPDALALKNLHTQLQHYCDIQYSTHEFGACKEDQQLWQKLQHKERFDPKRSLFIDDGEHILDAAAEFGIEHLLGVANPDSTQLNKAFSRYRCFDNYHSLLPIITN</sequence>